<dbReference type="Proteomes" id="UP001160483">
    <property type="component" value="Unassembled WGS sequence"/>
</dbReference>
<reference evidence="1" key="1">
    <citation type="submission" date="2021-11" db="EMBL/GenBank/DDBJ databases">
        <authorList>
            <person name="Islam A."/>
            <person name="Islam S."/>
            <person name="Flora M.S."/>
            <person name="Rahman M."/>
            <person name="Ziaur R.M."/>
            <person name="Epstein J.H."/>
            <person name="Hassan M."/>
            <person name="Klassen M."/>
            <person name="Woodard K."/>
            <person name="Webb A."/>
            <person name="Webby R.J."/>
            <person name="El Zowalaty M.E."/>
        </authorList>
    </citation>
    <scope>NUCLEOTIDE SEQUENCE</scope>
    <source>
        <strain evidence="1">Pbs3</strain>
    </source>
</reference>
<comment type="caution">
    <text evidence="1">The sequence shown here is derived from an EMBL/GenBank/DDBJ whole genome shotgun (WGS) entry which is preliminary data.</text>
</comment>
<evidence type="ECO:0000313" key="1">
    <source>
        <dbReference type="EMBL" id="CAH0478233.1"/>
    </source>
</evidence>
<dbReference type="EMBL" id="CAKKTJ010000223">
    <property type="protein sequence ID" value="CAH0478233.1"/>
    <property type="molecule type" value="Genomic_DNA"/>
</dbReference>
<gene>
    <name evidence="1" type="ORF">PBS003_LOCUS4936</name>
</gene>
<proteinExistence type="predicted"/>
<name>A0AAU9KZ81_9STRA</name>
<dbReference type="PANTHER" id="PTHR43102">
    <property type="entry name" value="SLR1143 PROTEIN"/>
    <property type="match status" value="1"/>
</dbReference>
<evidence type="ECO:0000313" key="2">
    <source>
        <dbReference type="Proteomes" id="UP001160483"/>
    </source>
</evidence>
<protein>
    <submittedName>
        <fullName evidence="1">Uncharacterized protein</fullName>
    </submittedName>
</protein>
<accession>A0AAU9KZ81</accession>
<organism evidence="1 2">
    <name type="scientific">Peronospora belbahrii</name>
    <dbReference type="NCBI Taxonomy" id="622444"/>
    <lineage>
        <taxon>Eukaryota</taxon>
        <taxon>Sar</taxon>
        <taxon>Stramenopiles</taxon>
        <taxon>Oomycota</taxon>
        <taxon>Peronosporomycetes</taxon>
        <taxon>Peronosporales</taxon>
        <taxon>Peronosporaceae</taxon>
        <taxon>Peronospora</taxon>
    </lineage>
</organism>
<sequence>MKSAHSSKQNTTVSARILERVREDATDLALLVTATTHDWKLLSDKNDTKLYEMTGESLSSKVSTVQTFGSGGGGHPSEFYLVRAATTVRADVNTMLDVLQTSTSEGFRAVMKKIFGKQFESGAIVDSLSFTAPPQDVLNSINDGSNGNEN</sequence>
<dbReference type="PANTHER" id="PTHR43102:SF2">
    <property type="entry name" value="GAF DOMAIN-CONTAINING PROTEIN"/>
    <property type="match status" value="1"/>
</dbReference>
<dbReference type="AlphaFoldDB" id="A0AAU9KZ81"/>